<dbReference type="InterPro" id="IPR027516">
    <property type="entry name" value="EIF3C"/>
</dbReference>
<evidence type="ECO:0000313" key="4">
    <source>
        <dbReference type="Proteomes" id="UP001054889"/>
    </source>
</evidence>
<dbReference type="AlphaFoldDB" id="A0AAV5E0A1"/>
<evidence type="ECO:0000256" key="1">
    <source>
        <dbReference type="SAM" id="SignalP"/>
    </source>
</evidence>
<protein>
    <recommendedName>
        <fullName evidence="2">Eukaryotic translation initiation factor 3 subunit C N-terminal domain-containing protein</fullName>
    </recommendedName>
</protein>
<organism evidence="3 4">
    <name type="scientific">Eleusine coracana subsp. coracana</name>
    <dbReference type="NCBI Taxonomy" id="191504"/>
    <lineage>
        <taxon>Eukaryota</taxon>
        <taxon>Viridiplantae</taxon>
        <taxon>Streptophyta</taxon>
        <taxon>Embryophyta</taxon>
        <taxon>Tracheophyta</taxon>
        <taxon>Spermatophyta</taxon>
        <taxon>Magnoliopsida</taxon>
        <taxon>Liliopsida</taxon>
        <taxon>Poales</taxon>
        <taxon>Poaceae</taxon>
        <taxon>PACMAD clade</taxon>
        <taxon>Chloridoideae</taxon>
        <taxon>Cynodonteae</taxon>
        <taxon>Eleusininae</taxon>
        <taxon>Eleusine</taxon>
    </lineage>
</organism>
<name>A0AAV5E0A1_ELECO</name>
<feature type="signal peptide" evidence="1">
    <location>
        <begin position="1"/>
        <end position="23"/>
    </location>
</feature>
<reference evidence="3" key="2">
    <citation type="submission" date="2021-12" db="EMBL/GenBank/DDBJ databases">
        <title>Resequencing data analysis of finger millet.</title>
        <authorList>
            <person name="Hatakeyama M."/>
            <person name="Aluri S."/>
            <person name="Balachadran M.T."/>
            <person name="Sivarajan S.R."/>
            <person name="Poveda L."/>
            <person name="Shimizu-Inatsugi R."/>
            <person name="Schlapbach R."/>
            <person name="Sreeman S.M."/>
            <person name="Shimizu K.K."/>
        </authorList>
    </citation>
    <scope>NUCLEOTIDE SEQUENCE</scope>
</reference>
<dbReference type="GO" id="GO:0003743">
    <property type="term" value="F:translation initiation factor activity"/>
    <property type="evidence" value="ECO:0007669"/>
    <property type="project" value="InterPro"/>
</dbReference>
<dbReference type="Proteomes" id="UP001054889">
    <property type="component" value="Unassembled WGS sequence"/>
</dbReference>
<dbReference type="PANTHER" id="PTHR13937:SF5">
    <property type="entry name" value="EUKARYOTIC TRANSLATION INITIATION FACTOR 3 SUBUNIT C"/>
    <property type="match status" value="1"/>
</dbReference>
<keyword evidence="1" id="KW-0732">Signal</keyword>
<proteinExistence type="predicted"/>
<dbReference type="Pfam" id="PF05470">
    <property type="entry name" value="eIF-3c_N"/>
    <property type="match status" value="1"/>
</dbReference>
<keyword evidence="4" id="KW-1185">Reference proteome</keyword>
<dbReference type="GO" id="GO:0005852">
    <property type="term" value="C:eukaryotic translation initiation factor 3 complex"/>
    <property type="evidence" value="ECO:0007669"/>
    <property type="project" value="InterPro"/>
</dbReference>
<feature type="chain" id="PRO_5043831500" description="Eukaryotic translation initiation factor 3 subunit C N-terminal domain-containing protein" evidence="1">
    <location>
        <begin position="24"/>
        <end position="143"/>
    </location>
</feature>
<dbReference type="GO" id="GO:0003723">
    <property type="term" value="F:RNA binding"/>
    <property type="evidence" value="ECO:0007669"/>
    <property type="project" value="InterPro"/>
</dbReference>
<sequence length="143" mass="16826">MHTSWLLCCLSTSLFESLENIEAKKEMNSSNAKALNPIKQNLKKNNQQYPELILKCRENPKFFEKEDVNHKGKDDSDDEYDTHSDMEINSLASDKEKDWEKKIVRISSLTKNSPWTRMRLHGKLLMRSGRRSCIKGEERHRED</sequence>
<dbReference type="PANTHER" id="PTHR13937">
    <property type="entry name" value="EUKARYOTIC TRANSLATION INITATION FACTOR 3, SUBUNIT 8 EIF3S8 -RELATED"/>
    <property type="match status" value="1"/>
</dbReference>
<reference evidence="3" key="1">
    <citation type="journal article" date="2018" name="DNA Res.">
        <title>Multiple hybrid de novo genome assembly of finger millet, an orphan allotetraploid crop.</title>
        <authorList>
            <person name="Hatakeyama M."/>
            <person name="Aluri S."/>
            <person name="Balachadran M.T."/>
            <person name="Sivarajan S.R."/>
            <person name="Patrignani A."/>
            <person name="Gruter S."/>
            <person name="Poveda L."/>
            <person name="Shimizu-Inatsugi R."/>
            <person name="Baeten J."/>
            <person name="Francoijs K.J."/>
            <person name="Nataraja K.N."/>
            <person name="Reddy Y.A.N."/>
            <person name="Phadnis S."/>
            <person name="Ravikumar R.L."/>
            <person name="Schlapbach R."/>
            <person name="Sreeman S.M."/>
            <person name="Shimizu K.K."/>
        </authorList>
    </citation>
    <scope>NUCLEOTIDE SEQUENCE</scope>
</reference>
<dbReference type="InterPro" id="IPR008905">
    <property type="entry name" value="EIF3C_N_dom"/>
</dbReference>
<evidence type="ECO:0000259" key="2">
    <source>
        <dbReference type="Pfam" id="PF05470"/>
    </source>
</evidence>
<dbReference type="EMBL" id="BQKI01000072">
    <property type="protein sequence ID" value="GJN16127.1"/>
    <property type="molecule type" value="Genomic_DNA"/>
</dbReference>
<dbReference type="GO" id="GO:0031369">
    <property type="term" value="F:translation initiation factor binding"/>
    <property type="evidence" value="ECO:0007669"/>
    <property type="project" value="InterPro"/>
</dbReference>
<gene>
    <name evidence="3" type="primary">gb03084</name>
    <name evidence="3" type="ORF">PR202_gb03084</name>
</gene>
<accession>A0AAV5E0A1</accession>
<feature type="domain" description="Eukaryotic translation initiation factor 3 subunit C N-terminal" evidence="2">
    <location>
        <begin position="12"/>
        <end position="88"/>
    </location>
</feature>
<evidence type="ECO:0000313" key="3">
    <source>
        <dbReference type="EMBL" id="GJN16127.1"/>
    </source>
</evidence>
<comment type="caution">
    <text evidence="3">The sequence shown here is derived from an EMBL/GenBank/DDBJ whole genome shotgun (WGS) entry which is preliminary data.</text>
</comment>